<evidence type="ECO:0000256" key="9">
    <source>
        <dbReference type="PROSITE-ProRule" id="PRU00473"/>
    </source>
</evidence>
<feature type="signal peptide" evidence="12">
    <location>
        <begin position="1"/>
        <end position="24"/>
    </location>
</feature>
<keyword evidence="4" id="KW-0812">Transmembrane</keyword>
<dbReference type="Pfam" id="PF00691">
    <property type="entry name" value="OmpA"/>
    <property type="match status" value="1"/>
</dbReference>
<dbReference type="PANTHER" id="PTHR30329:SF21">
    <property type="entry name" value="LIPOPROTEIN YIAD-RELATED"/>
    <property type="match status" value="1"/>
</dbReference>
<dbReference type="PANTHER" id="PTHR30329">
    <property type="entry name" value="STATOR ELEMENT OF FLAGELLAR MOTOR COMPLEX"/>
    <property type="match status" value="1"/>
</dbReference>
<feature type="region of interest" description="Disordered" evidence="11">
    <location>
        <begin position="228"/>
        <end position="251"/>
    </location>
</feature>
<feature type="compositionally biased region" description="Pro residues" evidence="11">
    <location>
        <begin position="230"/>
        <end position="251"/>
    </location>
</feature>
<evidence type="ECO:0000256" key="12">
    <source>
        <dbReference type="SAM" id="SignalP"/>
    </source>
</evidence>
<proteinExistence type="inferred from homology"/>
<evidence type="ECO:0000256" key="6">
    <source>
        <dbReference type="ARBA" id="ARBA00023114"/>
    </source>
</evidence>
<dbReference type="Gene3D" id="3.30.1330.60">
    <property type="entry name" value="OmpA-like domain"/>
    <property type="match status" value="1"/>
</dbReference>
<evidence type="ECO:0000256" key="4">
    <source>
        <dbReference type="ARBA" id="ARBA00022692"/>
    </source>
</evidence>
<dbReference type="EMBL" id="WHJG01000029">
    <property type="protein sequence ID" value="NHZ82189.1"/>
    <property type="molecule type" value="Genomic_DNA"/>
</dbReference>
<evidence type="ECO:0000256" key="2">
    <source>
        <dbReference type="ARBA" id="ARBA00022448"/>
    </source>
</evidence>
<evidence type="ECO:0000259" key="13">
    <source>
        <dbReference type="PROSITE" id="PS51123"/>
    </source>
</evidence>
<keyword evidence="8" id="KW-0998">Cell outer membrane</keyword>
<dbReference type="InterPro" id="IPR000498">
    <property type="entry name" value="OmpA-like_TM_dom"/>
</dbReference>
<dbReference type="InterPro" id="IPR006665">
    <property type="entry name" value="OmpA-like"/>
</dbReference>
<dbReference type="InterPro" id="IPR011250">
    <property type="entry name" value="OMP/PagP_B-barrel"/>
</dbReference>
<feature type="compositionally biased region" description="Low complexity" evidence="11">
    <location>
        <begin position="371"/>
        <end position="381"/>
    </location>
</feature>
<feature type="region of interest" description="Disordered" evidence="11">
    <location>
        <begin position="346"/>
        <end position="381"/>
    </location>
</feature>
<comment type="subcellular location">
    <subcellularLocation>
        <location evidence="1">Cell outer membrane</location>
        <topology evidence="1">Multi-pass membrane protein</topology>
    </subcellularLocation>
</comment>
<keyword evidence="7 9" id="KW-0472">Membrane</keyword>
<evidence type="ECO:0000256" key="11">
    <source>
        <dbReference type="SAM" id="MobiDB-lite"/>
    </source>
</evidence>
<reference evidence="14 15" key="1">
    <citation type="submission" date="2019-10" db="EMBL/GenBank/DDBJ databases">
        <title>Taxonomy of Antarctic Massilia spp.: description of Massilia rubra sp. nov., Massilia aquatica sp. nov., Massilia mucilaginosa sp. nov., Massilia frigida sp. nov. isolated from streams, lakes and regoliths.</title>
        <authorList>
            <person name="Holochova P."/>
            <person name="Sedlacek I."/>
            <person name="Kralova S."/>
            <person name="Maslanova I."/>
            <person name="Busse H.-J."/>
            <person name="Stankova E."/>
            <person name="Vrbovska V."/>
            <person name="Kovarovic V."/>
            <person name="Bartak M."/>
            <person name="Svec P."/>
            <person name="Pantucek R."/>
        </authorList>
    </citation>
    <scope>NUCLEOTIDE SEQUENCE [LARGE SCALE GENOMIC DNA]</scope>
    <source>
        <strain evidence="14 15">CCM 8695</strain>
    </source>
</reference>
<dbReference type="SUPFAM" id="SSF103088">
    <property type="entry name" value="OmpA-like"/>
    <property type="match status" value="1"/>
</dbReference>
<keyword evidence="12" id="KW-0732">Signal</keyword>
<dbReference type="Gene3D" id="2.40.160.20">
    <property type="match status" value="1"/>
</dbReference>
<organism evidence="14 15">
    <name type="scientific">Massilia frigida</name>
    <dbReference type="NCBI Taxonomy" id="2609281"/>
    <lineage>
        <taxon>Bacteria</taxon>
        <taxon>Pseudomonadati</taxon>
        <taxon>Pseudomonadota</taxon>
        <taxon>Betaproteobacteria</taxon>
        <taxon>Burkholderiales</taxon>
        <taxon>Oxalobacteraceae</taxon>
        <taxon>Telluria group</taxon>
        <taxon>Massilia</taxon>
    </lineage>
</organism>
<comment type="caution">
    <text evidence="14">The sequence shown here is derived from an EMBL/GenBank/DDBJ whole genome shotgun (WGS) entry which is preliminary data.</text>
</comment>
<feature type="domain" description="OmpA-like" evidence="13">
    <location>
        <begin position="261"/>
        <end position="377"/>
    </location>
</feature>
<dbReference type="InterPro" id="IPR006664">
    <property type="entry name" value="OMP_bac"/>
</dbReference>
<evidence type="ECO:0000256" key="1">
    <source>
        <dbReference type="ARBA" id="ARBA00004571"/>
    </source>
</evidence>
<evidence type="ECO:0000313" key="15">
    <source>
        <dbReference type="Proteomes" id="UP000621455"/>
    </source>
</evidence>
<comment type="similarity">
    <text evidence="10">Belongs to the outer membrane OOP (TC 1.B.6) superfamily.</text>
</comment>
<keyword evidence="5" id="KW-0406">Ion transport</keyword>
<dbReference type="CDD" id="cd07185">
    <property type="entry name" value="OmpA_C-like"/>
    <property type="match status" value="1"/>
</dbReference>
<dbReference type="PRINTS" id="PR01021">
    <property type="entry name" value="OMPADOMAIN"/>
</dbReference>
<dbReference type="Proteomes" id="UP000621455">
    <property type="component" value="Unassembled WGS sequence"/>
</dbReference>
<dbReference type="SUPFAM" id="SSF56925">
    <property type="entry name" value="OMPA-like"/>
    <property type="match status" value="1"/>
</dbReference>
<keyword evidence="3" id="KW-1134">Transmembrane beta strand</keyword>
<accession>A0ABX0NGN8</accession>
<evidence type="ECO:0000256" key="8">
    <source>
        <dbReference type="ARBA" id="ARBA00023237"/>
    </source>
</evidence>
<evidence type="ECO:0000313" key="14">
    <source>
        <dbReference type="EMBL" id="NHZ82189.1"/>
    </source>
</evidence>
<gene>
    <name evidence="14" type="ORF">F2P44_23340</name>
</gene>
<dbReference type="Pfam" id="PF01389">
    <property type="entry name" value="OmpA_membrane"/>
    <property type="match status" value="1"/>
</dbReference>
<evidence type="ECO:0000256" key="3">
    <source>
        <dbReference type="ARBA" id="ARBA00022452"/>
    </source>
</evidence>
<evidence type="ECO:0000256" key="5">
    <source>
        <dbReference type="ARBA" id="ARBA00023065"/>
    </source>
</evidence>
<sequence>MTLTKKIGTLSAIGLAMLAGQASAQDQFVNPEWANSATYIGAGIGQSRSYTKAAPVIKNLNAQGGFVNSWNTDEKDMGYKLFVGKQLNRVFSVEAGFFDLGNFNVKTTNNLGGTVNAEQKYKGVNLDLIAQVPMGERFSVYGRAGMHYTKASTRFTGTRAVGMFAGEKSEKKLNPKFGVGLEYKFTEALALRAEAENYRIDDTLRSNGNTKLYSMNLVYKLGRPAASAPMPAPAPAPAPMPEATPAPAPMPAPAPAAPVPVSEKVSFAAEALFDFDKSVVKAEGKAALDDLLNKLQGMNTEVMVTVGHTDSVGSDAYNQKLSLRRAEAVKAYIVSKGVEASRVYTEGKGESQPVADNKTAEGRAKNRRVTVEVVGTRTTTK</sequence>
<evidence type="ECO:0000256" key="10">
    <source>
        <dbReference type="RuleBase" id="RU003859"/>
    </source>
</evidence>
<feature type="chain" id="PRO_5047268525" evidence="12">
    <location>
        <begin position="25"/>
        <end position="381"/>
    </location>
</feature>
<protein>
    <submittedName>
        <fullName evidence="14">OmpA family protein</fullName>
    </submittedName>
</protein>
<name>A0ABX0NGN8_9BURK</name>
<dbReference type="InterPro" id="IPR050330">
    <property type="entry name" value="Bact_OuterMem_StrucFunc"/>
</dbReference>
<evidence type="ECO:0000256" key="7">
    <source>
        <dbReference type="ARBA" id="ARBA00023136"/>
    </source>
</evidence>
<keyword evidence="2" id="KW-0813">Transport</keyword>
<dbReference type="InterPro" id="IPR036737">
    <property type="entry name" value="OmpA-like_sf"/>
</dbReference>
<dbReference type="PROSITE" id="PS51123">
    <property type="entry name" value="OMPA_2"/>
    <property type="match status" value="1"/>
</dbReference>
<keyword evidence="6" id="KW-0626">Porin</keyword>
<keyword evidence="15" id="KW-1185">Reference proteome</keyword>